<evidence type="ECO:0000256" key="3">
    <source>
        <dbReference type="PROSITE-ProRule" id="PRU00023"/>
    </source>
</evidence>
<reference evidence="5" key="1">
    <citation type="submission" date="2025-08" db="UniProtKB">
        <authorList>
            <consortium name="RefSeq"/>
        </authorList>
    </citation>
    <scope>IDENTIFICATION</scope>
    <source>
        <tissue evidence="5">Gonads</tissue>
    </source>
</reference>
<dbReference type="Proteomes" id="UP000504635">
    <property type="component" value="Unplaced"/>
</dbReference>
<feature type="repeat" description="ANK" evidence="3">
    <location>
        <begin position="496"/>
        <end position="528"/>
    </location>
</feature>
<dbReference type="SUPFAM" id="SSF48403">
    <property type="entry name" value="Ankyrin repeat"/>
    <property type="match status" value="2"/>
</dbReference>
<dbReference type="PANTHER" id="PTHR24123">
    <property type="entry name" value="ANKYRIN REPEAT-CONTAINING"/>
    <property type="match status" value="1"/>
</dbReference>
<dbReference type="RefSeq" id="XP_030760058.1">
    <property type="nucleotide sequence ID" value="XM_030904198.1"/>
</dbReference>
<dbReference type="OrthoDB" id="194358at2759"/>
<name>A0A6J2Y895_SITOR</name>
<feature type="repeat" description="ANK" evidence="3">
    <location>
        <begin position="396"/>
        <end position="428"/>
    </location>
</feature>
<feature type="repeat" description="ANK" evidence="3">
    <location>
        <begin position="645"/>
        <end position="677"/>
    </location>
</feature>
<dbReference type="SMART" id="SM00248">
    <property type="entry name" value="ANK"/>
    <property type="match status" value="15"/>
</dbReference>
<dbReference type="PANTHER" id="PTHR24123:SF33">
    <property type="entry name" value="PROTEIN HOS4"/>
    <property type="match status" value="1"/>
</dbReference>
<dbReference type="PRINTS" id="PR01415">
    <property type="entry name" value="ANKYRIN"/>
</dbReference>
<feature type="repeat" description="ANK" evidence="3">
    <location>
        <begin position="205"/>
        <end position="237"/>
    </location>
</feature>
<feature type="repeat" description="ANK" evidence="3">
    <location>
        <begin position="602"/>
        <end position="644"/>
    </location>
</feature>
<dbReference type="PROSITE" id="PS50088">
    <property type="entry name" value="ANK_REPEAT"/>
    <property type="match status" value="12"/>
</dbReference>
<protein>
    <submittedName>
        <fullName evidence="5">Uncharacterized protein LOC115885321</fullName>
    </submittedName>
</protein>
<evidence type="ECO:0000313" key="5">
    <source>
        <dbReference type="RefSeq" id="XP_030760058.1"/>
    </source>
</evidence>
<dbReference type="Pfam" id="PF12796">
    <property type="entry name" value="Ank_2"/>
    <property type="match status" value="5"/>
</dbReference>
<gene>
    <name evidence="5" type="primary">LOC115885321</name>
</gene>
<dbReference type="GeneID" id="115885321"/>
<dbReference type="AlphaFoldDB" id="A0A6J2Y895"/>
<feature type="repeat" description="ANK" evidence="3">
    <location>
        <begin position="529"/>
        <end position="561"/>
    </location>
</feature>
<dbReference type="InterPro" id="IPR051165">
    <property type="entry name" value="Multifunctional_ANK_Repeat"/>
</dbReference>
<dbReference type="Pfam" id="PF00023">
    <property type="entry name" value="Ank"/>
    <property type="match status" value="2"/>
</dbReference>
<evidence type="ECO:0000256" key="2">
    <source>
        <dbReference type="ARBA" id="ARBA00023043"/>
    </source>
</evidence>
<feature type="repeat" description="ANK" evidence="3">
    <location>
        <begin position="238"/>
        <end position="270"/>
    </location>
</feature>
<sequence length="746" mass="82797">MSPKTESDELKKRVLDFLCDDIKKFFFIDCSSSKLSRKEIFGVIQGLQQDESADDSAKTLRNYQGSKNQAYYTWNREDLEDIISNSPNLVVLELPEEENIDKDQVKKILDLVERRLWKKVVLISKKKDIFDDLVYWYHKAGVLKLNKESVLQDLFPIHNIVVKDSSADTITDLRHTLHLAVENGATHLVHLLLSLGADVNIGNIQNRTVLQVALEKSFIDIANILLTENIDVHLKDDNGCTALHLAARLGDVDIMKKIVEKGAEVNIEDDFDCTPLIYACEGGKEAVKYLLPLIKDVDIQKTLLHSVKTDNGDVIDILVHSGADVNFQDADGFTPLFTAASYGNLSTVNALLNHGADPNKTTTYCGTPLHSAVSKRHNEVVKKLLKAGSGVDAIFEGKNIIHIAAEQADKDILLALLENNADALSKDKEGNTALHYAILNDCTDVIDVLIAQGIDINAKNDQFHTVLYSACRYDIPDVVKRLISHNADVSIKENCLGWSPLHRACEEGNLDVVRVLLDAGANVSDVTKFKDTPLHRAVGKGHEGIVEELVRRGGDVTAVNGRGESVLDIARKRQSKEILELLGKESSYYLKKNVDVNLKDNEGYAALHLAAGLGNIDIMIQLYHIPNIVRCLISHKADVNIKDNHHWTPLHMACKNGEFDIVRALLDAGASVNDVTKSKHTPLHFAVIFSSDNKEIIKELIRRGADVTAVNSDGKTPLDLAQREQSKQEIIELLSKKKLMNIKFSS</sequence>
<keyword evidence="4" id="KW-1185">Reference proteome</keyword>
<dbReference type="InterPro" id="IPR036770">
    <property type="entry name" value="Ankyrin_rpt-contain_sf"/>
</dbReference>
<accession>A0A6J2Y895</accession>
<organism evidence="4 5">
    <name type="scientific">Sitophilus oryzae</name>
    <name type="common">Rice weevil</name>
    <name type="synonym">Curculio oryzae</name>
    <dbReference type="NCBI Taxonomy" id="7048"/>
    <lineage>
        <taxon>Eukaryota</taxon>
        <taxon>Metazoa</taxon>
        <taxon>Ecdysozoa</taxon>
        <taxon>Arthropoda</taxon>
        <taxon>Hexapoda</taxon>
        <taxon>Insecta</taxon>
        <taxon>Pterygota</taxon>
        <taxon>Neoptera</taxon>
        <taxon>Endopterygota</taxon>
        <taxon>Coleoptera</taxon>
        <taxon>Polyphaga</taxon>
        <taxon>Cucujiformia</taxon>
        <taxon>Curculionidae</taxon>
        <taxon>Dryophthorinae</taxon>
        <taxon>Sitophilus</taxon>
    </lineage>
</organism>
<dbReference type="InterPro" id="IPR002110">
    <property type="entry name" value="Ankyrin_rpt"/>
</dbReference>
<dbReference type="Gene3D" id="1.25.40.20">
    <property type="entry name" value="Ankyrin repeat-containing domain"/>
    <property type="match status" value="7"/>
</dbReference>
<evidence type="ECO:0000256" key="1">
    <source>
        <dbReference type="ARBA" id="ARBA00022737"/>
    </source>
</evidence>
<feature type="repeat" description="ANK" evidence="3">
    <location>
        <begin position="429"/>
        <end position="461"/>
    </location>
</feature>
<feature type="repeat" description="ANK" evidence="3">
    <location>
        <begin position="367"/>
        <end position="396"/>
    </location>
</feature>
<dbReference type="PROSITE" id="PS50297">
    <property type="entry name" value="ANK_REP_REGION"/>
    <property type="match status" value="11"/>
</dbReference>
<keyword evidence="1" id="KW-0677">Repeat</keyword>
<feature type="repeat" description="ANK" evidence="3">
    <location>
        <begin position="678"/>
        <end position="712"/>
    </location>
</feature>
<evidence type="ECO:0000313" key="4">
    <source>
        <dbReference type="Proteomes" id="UP000504635"/>
    </source>
</evidence>
<feature type="repeat" description="ANK" evidence="3">
    <location>
        <begin position="172"/>
        <end position="204"/>
    </location>
</feature>
<dbReference type="InParanoid" id="A0A6J2Y895"/>
<dbReference type="KEGG" id="soy:115885321"/>
<keyword evidence="2 3" id="KW-0040">ANK repeat</keyword>
<feature type="repeat" description="ANK" evidence="3">
    <location>
        <begin position="331"/>
        <end position="363"/>
    </location>
</feature>
<proteinExistence type="predicted"/>